<dbReference type="GO" id="GO:0006357">
    <property type="term" value="P:regulation of transcription by RNA polymerase II"/>
    <property type="evidence" value="ECO:0007669"/>
    <property type="project" value="InterPro"/>
</dbReference>
<evidence type="ECO:0000313" key="14">
    <source>
        <dbReference type="Proteomes" id="UP000452235"/>
    </source>
</evidence>
<feature type="compositionally biased region" description="Basic and acidic residues" evidence="12">
    <location>
        <begin position="66"/>
        <end position="79"/>
    </location>
</feature>
<sequence length="1583" mass="174381">MIPHSSAGVQQWGHHPLRALNPGAGRTDTASSLGPSDLQLEKAPMSAPQPQLRQPAVIDLTTHSGDTSEREPPSKKLRLDLPSVASTGDASPASGNGEPRNTPSTSTPTAKPSSLSWRGRPVWSFQALISEIPGSGGMSEEDAAAVAQSGKPASPPPFPVLPWKYAPPEAAGNKSVTSRDSSPAKKVQTTPYHIECPSVAPVLKGQKVADFSPWTGNHPEDVLNEQTAKQGHYDRTQVSQNESNTARPSLYAQLKHRSGLQMLSSVFAAALEKRQSHNLVNAPSTFKPPPRVTLTDNKREAWLRDLANPSVPLRRLSRTIPHGIRGKALLDQCLSKWIPVNRAVWLAKCVGANEIRAFKRKGTSGAVLIGLEAKWVREWTAHVQQFLEGLVAACGTADWKMKMTYAVGLTARLFFERLLDDEQYLGWFLSSLEAASLNTVPVWLLMLGIYWDSIVRYRKRGRRLAEALLEKLRQVTNPEHATTLRPLIDRLSLHIRTLVVEHTSSVILPNSWAKYKDLVLSCLNMKDNTHKAIFQNVAERNARIQLSKDRQDSGQRSPQQRVIHIFDAVCSTHDVASAAAACLKTIDDKSLLVTKLLEWTATPFRCGLCRVYTAVRLLRKWKMSGVDIDTYILSFLTGTGNRASLTMDNIYHVISELVRSQTFSVGRYLQWLMAKGVSSSNQSDHSIDLYLLKQLPMTRLPDHVRNLRNTLLYRAGVPAMLEDSTIAELKASIAGRLPNIFGNEVEHTMVVESPSLDLTWAVKSEIGQWLRRGISGHCRNATSAMAGITLPADRNVSRLTSDEFYHIRDVLESFGDLSMLADVVKQATSCDDNIVLASAADTVNYHFDSFCVIGATSDLFRSLVESYARLKRQGTPNLDLVFSLIELGLRLPQECNTVALLRQDLLRIESKSALAAPSPLSDIPSTAINETDPSFRSKLDQLLSSGGGMDESTMGSIFTSLTNILTGRNEDVKLSANETCRYLAYLRPFHPKHFDAMLVRWVCGLLKSSSRSTMPHILPPLIGVGCVTIHAFVFLVKKLLQSERIASKIPNPARLKMDILDLLVPPAPGQSRYFDLVTYRFHLAQQEFLLKYYKETLDIICDAVSTDAAAAAVNSELRSSAITLLRLLLAQEPEDVVQYCLQKISAQRAAFTSVLQDTLDQLLQSVSMHDPQVSEAENVIRMTDDFSLPFCQLKLQVLSNAESKENMGDGIVDVMFKAAVADARAKGSNWIGLVRLMSPNSVQQIRERAEKEFFAVPLFAETLGDKSLSYAPNTEALETAKLYLTIIDKLAYSIPEAGVQSVGPILVEKMDLLLHKLVVMQTSLVTRQGAVSDQTAQSRANFERALAFWFSALLRMIVIHRTAFNVPNSVPRATVVQDQSRLLVSIFCISLARLPTDILRLYPTADYFPRPISSDGYRPCPGILLQTHALDVAASLIDTFPDESRQQCARFLKDKCPPFLQFQNDNRFSYLLGPVPDAGTSNIPPPASVPSPAAAAASTPTPTPSSGLPPGSSTQQASSTLSGIPTGVSEDCVASRLRLQYRGRTIGPYPVRPWELLEDAAPIVGVNDTAVNLKFFDARRVRA</sequence>
<evidence type="ECO:0000256" key="3">
    <source>
        <dbReference type="ARBA" id="ARBA00011629"/>
    </source>
</evidence>
<keyword evidence="9" id="KW-0539">Nucleus</keyword>
<keyword evidence="14" id="KW-1185">Reference proteome</keyword>
<name>A0A5M3Z9S4_ASPTE</name>
<dbReference type="InterPro" id="IPR019035">
    <property type="entry name" value="Mediator_Med12"/>
</dbReference>
<dbReference type="Pfam" id="PF25326">
    <property type="entry name" value="ARM_SRB8"/>
    <property type="match status" value="1"/>
</dbReference>
<dbReference type="PANTHER" id="PTHR46567">
    <property type="entry name" value="MEDIATOR OF RNA POLYMERASE II TRANSCRIPTION SUBUNIT 12"/>
    <property type="match status" value="1"/>
</dbReference>
<dbReference type="InterPro" id="IPR057344">
    <property type="entry name" value="ARM_SRB8"/>
</dbReference>
<comment type="subcellular location">
    <subcellularLocation>
        <location evidence="1">Nucleus</location>
    </subcellularLocation>
</comment>
<evidence type="ECO:0000256" key="11">
    <source>
        <dbReference type="ARBA" id="ARBA00032010"/>
    </source>
</evidence>
<keyword evidence="6" id="KW-0805">Transcription regulation</keyword>
<dbReference type="SMART" id="SM01281">
    <property type="entry name" value="Med12"/>
    <property type="match status" value="1"/>
</dbReference>
<feature type="compositionally biased region" description="Low complexity" evidence="12">
    <location>
        <begin position="102"/>
        <end position="114"/>
    </location>
</feature>
<feature type="compositionally biased region" description="Low complexity" evidence="12">
    <location>
        <begin position="1490"/>
        <end position="1514"/>
    </location>
</feature>
<evidence type="ECO:0000256" key="1">
    <source>
        <dbReference type="ARBA" id="ARBA00004123"/>
    </source>
</evidence>
<comment type="similarity">
    <text evidence="2">Belongs to the Mediator complex subunit 12 family.</text>
</comment>
<evidence type="ECO:0000256" key="5">
    <source>
        <dbReference type="ARBA" id="ARBA00022491"/>
    </source>
</evidence>
<dbReference type="OrthoDB" id="20828at2759"/>
<evidence type="ECO:0000313" key="13">
    <source>
        <dbReference type="EMBL" id="GFF19572.1"/>
    </source>
</evidence>
<feature type="region of interest" description="Disordered" evidence="12">
    <location>
        <begin position="1481"/>
        <end position="1525"/>
    </location>
</feature>
<evidence type="ECO:0000256" key="7">
    <source>
        <dbReference type="ARBA" id="ARBA00023159"/>
    </source>
</evidence>
<organism evidence="13 14">
    <name type="scientific">Aspergillus terreus</name>
    <dbReference type="NCBI Taxonomy" id="33178"/>
    <lineage>
        <taxon>Eukaryota</taxon>
        <taxon>Fungi</taxon>
        <taxon>Dikarya</taxon>
        <taxon>Ascomycota</taxon>
        <taxon>Pezizomycotina</taxon>
        <taxon>Eurotiomycetes</taxon>
        <taxon>Eurotiomycetidae</taxon>
        <taxon>Eurotiales</taxon>
        <taxon>Aspergillaceae</taxon>
        <taxon>Aspergillus</taxon>
        <taxon>Aspergillus subgen. Circumdati</taxon>
    </lineage>
</organism>
<comment type="caution">
    <text evidence="13">The sequence shown here is derived from an EMBL/GenBank/DDBJ whole genome shotgun (WGS) entry which is preliminary data.</text>
</comment>
<dbReference type="GO" id="GO:0003712">
    <property type="term" value="F:transcription coregulator activity"/>
    <property type="evidence" value="ECO:0007669"/>
    <property type="project" value="InterPro"/>
</dbReference>
<comment type="subunit">
    <text evidence="3">Component of the SRB8-11 complex, which itself associates with the Mediator complex.</text>
</comment>
<accession>A0A5M3Z9S4</accession>
<dbReference type="EMBL" id="BLJY01000010">
    <property type="protein sequence ID" value="GFF19572.1"/>
    <property type="molecule type" value="Genomic_DNA"/>
</dbReference>
<protein>
    <recommendedName>
        <fullName evidence="4">Mediator of RNA polymerase II transcription subunit 12</fullName>
    </recommendedName>
    <alternativeName>
        <fullName evidence="11">Mediator complex subunit 12</fullName>
    </alternativeName>
</protein>
<dbReference type="PANTHER" id="PTHR46567:SF1">
    <property type="entry name" value="MEDIATOR OF RNA POLYMERASE II TRANSCRIPTION SUBUNIT 12"/>
    <property type="match status" value="1"/>
</dbReference>
<dbReference type="GO" id="GO:0016592">
    <property type="term" value="C:mediator complex"/>
    <property type="evidence" value="ECO:0007669"/>
    <property type="project" value="InterPro"/>
</dbReference>
<comment type="function">
    <text evidence="10">Component of the SRB8-11 complex. The SRB8-11 complex is a regulatory module of the Mediator complex which is itself involved in regulation of basal and activated RNA polymerase II-dependent transcription. The SRB8-11 complex may be involved in the transcriptional repression of a subset of genes regulated by Mediator. It may inhibit the association of the Mediator complex with RNA polymerase II to form the holoenzyme complex.</text>
</comment>
<proteinExistence type="inferred from homology"/>
<dbReference type="Proteomes" id="UP000452235">
    <property type="component" value="Unassembled WGS sequence"/>
</dbReference>
<evidence type="ECO:0000256" key="4">
    <source>
        <dbReference type="ARBA" id="ARBA00019622"/>
    </source>
</evidence>
<evidence type="ECO:0000256" key="6">
    <source>
        <dbReference type="ARBA" id="ARBA00023015"/>
    </source>
</evidence>
<evidence type="ECO:0000256" key="10">
    <source>
        <dbReference type="ARBA" id="ARBA00025661"/>
    </source>
</evidence>
<keyword evidence="7" id="KW-0010">Activator</keyword>
<evidence type="ECO:0000256" key="8">
    <source>
        <dbReference type="ARBA" id="ARBA00023163"/>
    </source>
</evidence>
<evidence type="ECO:0000256" key="2">
    <source>
        <dbReference type="ARBA" id="ARBA00010289"/>
    </source>
</evidence>
<keyword evidence="5" id="KW-0678">Repressor</keyword>
<gene>
    <name evidence="13" type="ORF">ATEIFO6365_0010034500</name>
</gene>
<evidence type="ECO:0000256" key="9">
    <source>
        <dbReference type="ARBA" id="ARBA00023242"/>
    </source>
</evidence>
<evidence type="ECO:0000256" key="12">
    <source>
        <dbReference type="SAM" id="MobiDB-lite"/>
    </source>
</evidence>
<keyword evidence="8" id="KW-0804">Transcription</keyword>
<feature type="region of interest" description="Disordered" evidence="12">
    <location>
        <begin position="1"/>
        <end position="117"/>
    </location>
</feature>
<dbReference type="VEuPathDB" id="FungiDB:ATEG_08805"/>
<reference evidence="13 14" key="1">
    <citation type="submission" date="2020-01" db="EMBL/GenBank/DDBJ databases">
        <title>Aspergillus terreus IFO 6365 whole genome shotgun sequence.</title>
        <authorList>
            <person name="Kanamasa S."/>
            <person name="Takahashi H."/>
        </authorList>
    </citation>
    <scope>NUCLEOTIDE SEQUENCE [LARGE SCALE GENOMIC DNA]</scope>
    <source>
        <strain evidence="13 14">IFO 6365</strain>
    </source>
</reference>
<dbReference type="Pfam" id="PF09497">
    <property type="entry name" value="Med12"/>
    <property type="match status" value="1"/>
</dbReference>